<dbReference type="EMBL" id="WNAL01000025">
    <property type="protein sequence ID" value="MTR82413.1"/>
    <property type="molecule type" value="Genomic_DNA"/>
</dbReference>
<reference evidence="3 6" key="3">
    <citation type="journal article" date="2019" name="Nat. Med.">
        <title>A library of human gut bacterial isolates paired with longitudinal multiomics data enables mechanistic microbiome research.</title>
        <authorList>
            <person name="Poyet M."/>
            <person name="Groussin M."/>
            <person name="Gibbons S.M."/>
            <person name="Avila-Pacheco J."/>
            <person name="Jiang X."/>
            <person name="Kearney S.M."/>
            <person name="Perrotta A.R."/>
            <person name="Berdy B."/>
            <person name="Zhao S."/>
            <person name="Lieberman T.D."/>
            <person name="Swanson P.K."/>
            <person name="Smith M."/>
            <person name="Roesemann S."/>
            <person name="Alexander J.E."/>
            <person name="Rich S.A."/>
            <person name="Livny J."/>
            <person name="Vlamakis H."/>
            <person name="Clish C."/>
            <person name="Bullock K."/>
            <person name="Deik A."/>
            <person name="Scott J."/>
            <person name="Pierce K.A."/>
            <person name="Xavier R.J."/>
            <person name="Alm E.J."/>
        </authorList>
    </citation>
    <scope>NUCLEOTIDE SEQUENCE [LARGE SCALE GENOMIC DNA]</scope>
    <source>
        <strain evidence="3 6">BIOML-A1</strain>
    </source>
</reference>
<evidence type="ECO:0000313" key="3">
    <source>
        <dbReference type="EMBL" id="MTR82413.1"/>
    </source>
</evidence>
<evidence type="ECO:0000313" key="2">
    <source>
        <dbReference type="EMBL" id="CUM93743.1"/>
    </source>
</evidence>
<gene>
    <name evidence="2" type="ORF">ERS852420_01642</name>
    <name evidence="3" type="ORF">GMD30_12115</name>
    <name evidence="1" type="ORF">M72_11511</name>
</gene>
<protein>
    <submittedName>
        <fullName evidence="1">Uncharacterized protein</fullName>
    </submittedName>
</protein>
<proteinExistence type="predicted"/>
<dbReference type="STRING" id="301302.ERS852420_01642"/>
<accession>A0A0M6WV21</accession>
<evidence type="ECO:0000313" key="5">
    <source>
        <dbReference type="Proteomes" id="UP000095495"/>
    </source>
</evidence>
<evidence type="ECO:0000313" key="4">
    <source>
        <dbReference type="Proteomes" id="UP000049979"/>
    </source>
</evidence>
<dbReference type="EMBL" id="CVRR01000037">
    <property type="protein sequence ID" value="CRL41049.1"/>
    <property type="molecule type" value="Genomic_DNA"/>
</dbReference>
<dbReference type="Proteomes" id="UP000049979">
    <property type="component" value="Unassembled WGS sequence"/>
</dbReference>
<dbReference type="Proteomes" id="UP000095495">
    <property type="component" value="Unassembled WGS sequence"/>
</dbReference>
<dbReference type="Proteomes" id="UP000446657">
    <property type="component" value="Unassembled WGS sequence"/>
</dbReference>
<reference evidence="1" key="2">
    <citation type="submission" date="2015-05" db="EMBL/GenBank/DDBJ databases">
        <authorList>
            <person name="Wang D.B."/>
            <person name="Wang M."/>
        </authorList>
    </citation>
    <scope>NUCLEOTIDE SEQUENCE [LARGE SCALE GENOMIC DNA]</scope>
    <source>
        <strain evidence="1">M72</strain>
    </source>
</reference>
<reference evidence="4" key="1">
    <citation type="submission" date="2015-05" db="EMBL/GenBank/DDBJ databases">
        <authorList>
            <consortium name="Pathogen Informatics"/>
        </authorList>
    </citation>
    <scope>NUCLEOTIDE SEQUENCE [LARGE SCALE GENOMIC DNA]</scope>
    <source>
        <strain evidence="2 5">2789STDY5608863</strain>
        <strain evidence="4">M72</strain>
    </source>
</reference>
<evidence type="ECO:0000313" key="6">
    <source>
        <dbReference type="Proteomes" id="UP000446657"/>
    </source>
</evidence>
<keyword evidence="4" id="KW-1185">Reference proteome</keyword>
<evidence type="ECO:0000313" key="1">
    <source>
        <dbReference type="EMBL" id="CRL41049.1"/>
    </source>
</evidence>
<dbReference type="EMBL" id="CYXV01000006">
    <property type="protein sequence ID" value="CUM93743.1"/>
    <property type="molecule type" value="Genomic_DNA"/>
</dbReference>
<name>A0A0M6WV21_9FIRM</name>
<organism evidence="1 4">
    <name type="scientific">Roseburia faecis</name>
    <dbReference type="NCBI Taxonomy" id="301302"/>
    <lineage>
        <taxon>Bacteria</taxon>
        <taxon>Bacillati</taxon>
        <taxon>Bacillota</taxon>
        <taxon>Clostridia</taxon>
        <taxon>Lachnospirales</taxon>
        <taxon>Lachnospiraceae</taxon>
        <taxon>Roseburia</taxon>
    </lineage>
</organism>
<sequence>MWMLLGILVVGALGGVCMAALRNVSGDVGGGMGRDYMEKEWGITENKKE</sequence>
<dbReference type="RefSeq" id="WP_022044884.1">
    <property type="nucleotide sequence ID" value="NZ_CP173697.1"/>
</dbReference>
<dbReference type="AlphaFoldDB" id="A0A0M6WV21"/>